<comment type="similarity">
    <text evidence="6">Belongs to the class IV-like SAM-binding methyltransferase superfamily. RNA methyltransferase TrmH family. RlmB subfamily.</text>
</comment>
<evidence type="ECO:0000256" key="6">
    <source>
        <dbReference type="HAMAP-Rule" id="MF_01887"/>
    </source>
</evidence>
<dbReference type="InterPro" id="IPR001537">
    <property type="entry name" value="SpoU_MeTrfase"/>
</dbReference>
<dbReference type="PANTHER" id="PTHR46429:SF1">
    <property type="entry name" value="23S RRNA (GUANOSINE-2'-O-)-METHYLTRANSFERASE RLMB"/>
    <property type="match status" value="1"/>
</dbReference>
<dbReference type="STRING" id="213588.SAMN02745204_00348"/>
<dbReference type="InterPro" id="IPR013123">
    <property type="entry name" value="SpoU_subst-bd"/>
</dbReference>
<keyword evidence="5 6" id="KW-0949">S-adenosyl-L-methionine</keyword>
<keyword evidence="9" id="KW-1185">Reference proteome</keyword>
<dbReference type="Proteomes" id="UP000242857">
    <property type="component" value="Unassembled WGS sequence"/>
</dbReference>
<dbReference type="Pfam" id="PF08032">
    <property type="entry name" value="SpoU_sub_bind"/>
    <property type="match status" value="1"/>
</dbReference>
<dbReference type="FunFam" id="3.40.1280.10:FF:000008">
    <property type="entry name" value="Group 3 RNA methyltransferase TrmH"/>
    <property type="match status" value="1"/>
</dbReference>
<feature type="domain" description="RNA 2-O ribose methyltransferase substrate binding" evidence="7">
    <location>
        <begin position="13"/>
        <end position="89"/>
    </location>
</feature>
<keyword evidence="2 6" id="KW-0698">rRNA processing</keyword>
<comment type="function">
    <text evidence="6">Specifically methylates the ribose of guanosine 2251 in 23S rRNA.</text>
</comment>
<comment type="subcellular location">
    <subcellularLocation>
        <location evidence="6">Cytoplasm</location>
    </subcellularLocation>
</comment>
<dbReference type="SUPFAM" id="SSF55315">
    <property type="entry name" value="L30e-like"/>
    <property type="match status" value="1"/>
</dbReference>
<evidence type="ECO:0000259" key="7">
    <source>
        <dbReference type="SMART" id="SM00967"/>
    </source>
</evidence>
<name>A0A1M4T4L1_9GAMM</name>
<evidence type="ECO:0000256" key="4">
    <source>
        <dbReference type="ARBA" id="ARBA00022679"/>
    </source>
</evidence>
<organism evidence="8 9">
    <name type="scientific">Thermomonas hydrothermalis</name>
    <dbReference type="NCBI Taxonomy" id="213588"/>
    <lineage>
        <taxon>Bacteria</taxon>
        <taxon>Pseudomonadati</taxon>
        <taxon>Pseudomonadota</taxon>
        <taxon>Gammaproteobacteria</taxon>
        <taxon>Lysobacterales</taxon>
        <taxon>Lysobacteraceae</taxon>
        <taxon>Thermomonas</taxon>
    </lineage>
</organism>
<feature type="binding site" evidence="6">
    <location>
        <position position="206"/>
    </location>
    <ligand>
        <name>S-adenosyl-L-methionine</name>
        <dbReference type="ChEBI" id="CHEBI:59789"/>
    </ligand>
</feature>
<dbReference type="EC" id="2.1.1.185" evidence="6"/>
<sequence length="254" mass="26588">MRHNVRMSKSSQWIVGLNAVAAALEHDAEHVREVLLDAAAKNPRILDIEQQAQRKDIPVRRVTTQALDGVAGGLRHQGAAARYAAAKTLDEHALAGLVAAAAGQALLLVLDGVQDPHNLGACLRSAAAAGATAVIIPKDKAVQVNATVRKTSAGAADTVPVVSVTNLARALRELQSLGVWIYGLAGEADASLYALDLRGNVALVLGSEGEGLRRLTREQCDQLVQIPMPGGFESLNVSVAAGIALFEAVRQRLA</sequence>
<dbReference type="HAMAP" id="MF_01887">
    <property type="entry name" value="23SrRNA_methyltr_B"/>
    <property type="match status" value="1"/>
</dbReference>
<feature type="binding site" evidence="6">
    <location>
        <position position="226"/>
    </location>
    <ligand>
        <name>S-adenosyl-L-methionine</name>
        <dbReference type="ChEBI" id="CHEBI:59789"/>
    </ligand>
</feature>
<evidence type="ECO:0000313" key="9">
    <source>
        <dbReference type="Proteomes" id="UP000242857"/>
    </source>
</evidence>
<proteinExistence type="inferred from homology"/>
<accession>A0A1M4T4L1</accession>
<keyword evidence="3 6" id="KW-0489">Methyltransferase</keyword>
<dbReference type="Gene3D" id="3.30.1330.30">
    <property type="match status" value="1"/>
</dbReference>
<dbReference type="Pfam" id="PF00588">
    <property type="entry name" value="SpoU_methylase"/>
    <property type="match status" value="1"/>
</dbReference>
<protein>
    <recommendedName>
        <fullName evidence="6">23S rRNA (guanosine-2'-O-)-methyltransferase RlmB</fullName>
        <ecNumber evidence="6">2.1.1.185</ecNumber>
    </recommendedName>
    <alternativeName>
        <fullName evidence="6">23S rRNA (guanosine2251 2'-O)-methyltransferase</fullName>
    </alternativeName>
    <alternativeName>
        <fullName evidence="6">23S rRNA Gm2251 2'-O-methyltransferase</fullName>
    </alternativeName>
</protein>
<reference evidence="9" key="1">
    <citation type="submission" date="2016-11" db="EMBL/GenBank/DDBJ databases">
        <authorList>
            <person name="Varghese N."/>
            <person name="Submissions S."/>
        </authorList>
    </citation>
    <scope>NUCLEOTIDE SEQUENCE [LARGE SCALE GENOMIC DNA]</scope>
    <source>
        <strain evidence="9">DSM 14834</strain>
    </source>
</reference>
<feature type="binding site" evidence="6">
    <location>
        <position position="235"/>
    </location>
    <ligand>
        <name>S-adenosyl-L-methionine</name>
        <dbReference type="ChEBI" id="CHEBI:59789"/>
    </ligand>
</feature>
<dbReference type="EMBL" id="FQUK01000004">
    <property type="protein sequence ID" value="SHE39429.1"/>
    <property type="molecule type" value="Genomic_DNA"/>
</dbReference>
<dbReference type="PANTHER" id="PTHR46429">
    <property type="entry name" value="23S RRNA (GUANOSINE-2'-O-)-METHYLTRANSFERASE RLMB"/>
    <property type="match status" value="1"/>
</dbReference>
<dbReference type="AlphaFoldDB" id="A0A1M4T4L1"/>
<evidence type="ECO:0000256" key="2">
    <source>
        <dbReference type="ARBA" id="ARBA00022552"/>
    </source>
</evidence>
<gene>
    <name evidence="6" type="primary">rlmB</name>
    <name evidence="8" type="ORF">SAMN02745204_00348</name>
</gene>
<dbReference type="GO" id="GO:0003723">
    <property type="term" value="F:RNA binding"/>
    <property type="evidence" value="ECO:0007669"/>
    <property type="project" value="InterPro"/>
</dbReference>
<dbReference type="GO" id="GO:0005829">
    <property type="term" value="C:cytosol"/>
    <property type="evidence" value="ECO:0007669"/>
    <property type="project" value="TreeGrafter"/>
</dbReference>
<dbReference type="InterPro" id="IPR029064">
    <property type="entry name" value="Ribosomal_eL30-like_sf"/>
</dbReference>
<keyword evidence="1 6" id="KW-0963">Cytoplasm</keyword>
<evidence type="ECO:0000256" key="1">
    <source>
        <dbReference type="ARBA" id="ARBA00022490"/>
    </source>
</evidence>
<evidence type="ECO:0000313" key="8">
    <source>
        <dbReference type="EMBL" id="SHE39429.1"/>
    </source>
</evidence>
<dbReference type="GO" id="GO:0070039">
    <property type="term" value="F:rRNA (guanosine-2'-O-)-methyltransferase activity"/>
    <property type="evidence" value="ECO:0007669"/>
    <property type="project" value="UniProtKB-UniRule"/>
</dbReference>
<dbReference type="SMART" id="SM00967">
    <property type="entry name" value="SpoU_sub_bind"/>
    <property type="match status" value="1"/>
</dbReference>
<dbReference type="NCBIfam" id="TIGR00186">
    <property type="entry name" value="rRNA_methyl_3"/>
    <property type="match status" value="1"/>
</dbReference>
<dbReference type="InterPro" id="IPR024915">
    <property type="entry name" value="23S_rRNA_MeTrfase_RlmB"/>
</dbReference>
<dbReference type="SUPFAM" id="SSF75217">
    <property type="entry name" value="alpha/beta knot"/>
    <property type="match status" value="1"/>
</dbReference>
<comment type="catalytic activity">
    <reaction evidence="6">
        <text>guanosine(2251) in 23S rRNA + S-adenosyl-L-methionine = 2'-O-methylguanosine(2251) in 23S rRNA + S-adenosyl-L-homocysteine + H(+)</text>
        <dbReference type="Rhea" id="RHEA:24140"/>
        <dbReference type="Rhea" id="RHEA-COMP:10239"/>
        <dbReference type="Rhea" id="RHEA-COMP:10241"/>
        <dbReference type="ChEBI" id="CHEBI:15378"/>
        <dbReference type="ChEBI" id="CHEBI:57856"/>
        <dbReference type="ChEBI" id="CHEBI:59789"/>
        <dbReference type="ChEBI" id="CHEBI:74269"/>
        <dbReference type="ChEBI" id="CHEBI:74445"/>
        <dbReference type="EC" id="2.1.1.185"/>
    </reaction>
</comment>
<keyword evidence="4 6" id="KW-0808">Transferase</keyword>
<dbReference type="InterPro" id="IPR029028">
    <property type="entry name" value="Alpha/beta_knot_MTases"/>
</dbReference>
<dbReference type="InterPro" id="IPR029026">
    <property type="entry name" value="tRNA_m1G_MTases_N"/>
</dbReference>
<dbReference type="Gene3D" id="3.40.1280.10">
    <property type="match status" value="1"/>
</dbReference>
<evidence type="ECO:0000256" key="3">
    <source>
        <dbReference type="ARBA" id="ARBA00022603"/>
    </source>
</evidence>
<dbReference type="InterPro" id="IPR004441">
    <property type="entry name" value="rRNA_MeTrfase_TrmH"/>
</dbReference>
<dbReference type="CDD" id="cd18103">
    <property type="entry name" value="SpoU-like_RlmB"/>
    <property type="match status" value="1"/>
</dbReference>
<evidence type="ECO:0000256" key="5">
    <source>
        <dbReference type="ARBA" id="ARBA00022691"/>
    </source>
</evidence>